<gene>
    <name evidence="2" type="primary">20345019</name>
    <name evidence="1" type="ORF">GGTG_04561</name>
</gene>
<protein>
    <submittedName>
        <fullName evidence="1 2">Uncharacterized protein</fullName>
    </submittedName>
</protein>
<name>J3NTG2_GAET3</name>
<sequence length="88" mass="9762">MFFPDYTEFIKAYYRSGCNPEKKPTWGHIKTELGFLPRPVHAKAFEMEGLNPASQATQVGDPPAQAIMWFNPMRRPLGGSPVPGVSPA</sequence>
<reference evidence="2" key="4">
    <citation type="journal article" date="2015" name="G3 (Bethesda)">
        <title>Genome sequences of three phytopathogenic species of the Magnaporthaceae family of fungi.</title>
        <authorList>
            <person name="Okagaki L.H."/>
            <person name="Nunes C.C."/>
            <person name="Sailsbery J."/>
            <person name="Clay B."/>
            <person name="Brown D."/>
            <person name="John T."/>
            <person name="Oh Y."/>
            <person name="Young N."/>
            <person name="Fitzgerald M."/>
            <person name="Haas B.J."/>
            <person name="Zeng Q."/>
            <person name="Young S."/>
            <person name="Adiconis X."/>
            <person name="Fan L."/>
            <person name="Levin J.Z."/>
            <person name="Mitchell T.K."/>
            <person name="Okubara P.A."/>
            <person name="Farman M.L."/>
            <person name="Kohn L.M."/>
            <person name="Birren B."/>
            <person name="Ma L.-J."/>
            <person name="Dean R.A."/>
        </authorList>
    </citation>
    <scope>NUCLEOTIDE SEQUENCE</scope>
    <source>
        <strain evidence="2">R3-111a-1</strain>
    </source>
</reference>
<reference evidence="1" key="2">
    <citation type="submission" date="2010-07" db="EMBL/GenBank/DDBJ databases">
        <authorList>
            <consortium name="The Broad Institute Genome Sequencing Platform"/>
            <consortium name="Broad Institute Genome Sequencing Center for Infectious Disease"/>
            <person name="Ma L.-J."/>
            <person name="Dead R."/>
            <person name="Young S."/>
            <person name="Zeng Q."/>
            <person name="Koehrsen M."/>
            <person name="Alvarado L."/>
            <person name="Berlin A."/>
            <person name="Chapman S.B."/>
            <person name="Chen Z."/>
            <person name="Freedman E."/>
            <person name="Gellesch M."/>
            <person name="Goldberg J."/>
            <person name="Griggs A."/>
            <person name="Gujja S."/>
            <person name="Heilman E.R."/>
            <person name="Heiman D."/>
            <person name="Hepburn T."/>
            <person name="Howarth C."/>
            <person name="Jen D."/>
            <person name="Larson L."/>
            <person name="Mehta T."/>
            <person name="Neiman D."/>
            <person name="Pearson M."/>
            <person name="Roberts A."/>
            <person name="Saif S."/>
            <person name="Shea T."/>
            <person name="Shenoy N."/>
            <person name="Sisk P."/>
            <person name="Stolte C."/>
            <person name="Sykes S."/>
            <person name="Walk T."/>
            <person name="White J."/>
            <person name="Yandava C."/>
            <person name="Haas B."/>
            <person name="Nusbaum C."/>
            <person name="Birren B."/>
        </authorList>
    </citation>
    <scope>NUCLEOTIDE SEQUENCE</scope>
    <source>
        <strain evidence="1">R3-111a-1</strain>
    </source>
</reference>
<dbReference type="EMBL" id="GL385396">
    <property type="protein sequence ID" value="EJT79477.1"/>
    <property type="molecule type" value="Genomic_DNA"/>
</dbReference>
<organism evidence="1">
    <name type="scientific">Gaeumannomyces tritici (strain R3-111a-1)</name>
    <name type="common">Wheat and barley take-all root rot fungus</name>
    <name type="synonym">Gaeumannomyces graminis var. tritici</name>
    <dbReference type="NCBI Taxonomy" id="644352"/>
    <lineage>
        <taxon>Eukaryota</taxon>
        <taxon>Fungi</taxon>
        <taxon>Dikarya</taxon>
        <taxon>Ascomycota</taxon>
        <taxon>Pezizomycotina</taxon>
        <taxon>Sordariomycetes</taxon>
        <taxon>Sordariomycetidae</taxon>
        <taxon>Magnaporthales</taxon>
        <taxon>Magnaporthaceae</taxon>
        <taxon>Gaeumannomyces</taxon>
    </lineage>
</organism>
<reference evidence="2" key="5">
    <citation type="submission" date="2018-04" db="UniProtKB">
        <authorList>
            <consortium name="EnsemblFungi"/>
        </authorList>
    </citation>
    <scope>IDENTIFICATION</scope>
    <source>
        <strain evidence="2">R3-111a-1</strain>
    </source>
</reference>
<keyword evidence="3" id="KW-1185">Reference proteome</keyword>
<proteinExistence type="predicted"/>
<dbReference type="VEuPathDB" id="FungiDB:GGTG_04561"/>
<reference evidence="3" key="1">
    <citation type="submission" date="2010-07" db="EMBL/GenBank/DDBJ databases">
        <title>The genome sequence of Gaeumannomyces graminis var. tritici strain R3-111a-1.</title>
        <authorList>
            <consortium name="The Broad Institute Genome Sequencing Platform"/>
            <person name="Ma L.-J."/>
            <person name="Dead R."/>
            <person name="Young S."/>
            <person name="Zeng Q."/>
            <person name="Koehrsen M."/>
            <person name="Alvarado L."/>
            <person name="Berlin A."/>
            <person name="Chapman S.B."/>
            <person name="Chen Z."/>
            <person name="Freedman E."/>
            <person name="Gellesch M."/>
            <person name="Goldberg J."/>
            <person name="Griggs A."/>
            <person name="Gujja S."/>
            <person name="Heilman E.R."/>
            <person name="Heiman D."/>
            <person name="Hepburn T."/>
            <person name="Howarth C."/>
            <person name="Jen D."/>
            <person name="Larson L."/>
            <person name="Mehta T."/>
            <person name="Neiman D."/>
            <person name="Pearson M."/>
            <person name="Roberts A."/>
            <person name="Saif S."/>
            <person name="Shea T."/>
            <person name="Shenoy N."/>
            <person name="Sisk P."/>
            <person name="Stolte C."/>
            <person name="Sykes S."/>
            <person name="Walk T."/>
            <person name="White J."/>
            <person name="Yandava C."/>
            <person name="Haas B."/>
            <person name="Nusbaum C."/>
            <person name="Birren B."/>
        </authorList>
    </citation>
    <scope>NUCLEOTIDE SEQUENCE [LARGE SCALE GENOMIC DNA]</scope>
    <source>
        <strain evidence="3">R3-111a-1</strain>
    </source>
</reference>
<dbReference type="AlphaFoldDB" id="J3NTG2"/>
<dbReference type="HOGENOM" id="CLU_2469205_0_0_1"/>
<evidence type="ECO:0000313" key="3">
    <source>
        <dbReference type="Proteomes" id="UP000006039"/>
    </source>
</evidence>
<accession>J3NTG2</accession>
<dbReference type="GeneID" id="20345019"/>
<reference evidence="1" key="3">
    <citation type="submission" date="2010-09" db="EMBL/GenBank/DDBJ databases">
        <title>Annotation of Gaeumannomyces graminis var. tritici R3-111a-1.</title>
        <authorList>
            <consortium name="The Broad Institute Genome Sequencing Platform"/>
            <person name="Ma L.-J."/>
            <person name="Dead R."/>
            <person name="Young S.K."/>
            <person name="Zeng Q."/>
            <person name="Gargeya S."/>
            <person name="Fitzgerald M."/>
            <person name="Haas B."/>
            <person name="Abouelleil A."/>
            <person name="Alvarado L."/>
            <person name="Arachchi H.M."/>
            <person name="Berlin A."/>
            <person name="Brown A."/>
            <person name="Chapman S.B."/>
            <person name="Chen Z."/>
            <person name="Dunbar C."/>
            <person name="Freedman E."/>
            <person name="Gearin G."/>
            <person name="Gellesch M."/>
            <person name="Goldberg J."/>
            <person name="Griggs A."/>
            <person name="Gujja S."/>
            <person name="Heiman D."/>
            <person name="Howarth C."/>
            <person name="Larson L."/>
            <person name="Lui A."/>
            <person name="MacDonald P.J.P."/>
            <person name="Mehta T."/>
            <person name="Montmayeur A."/>
            <person name="Murphy C."/>
            <person name="Neiman D."/>
            <person name="Pearson M."/>
            <person name="Priest M."/>
            <person name="Roberts A."/>
            <person name="Saif S."/>
            <person name="Shea T."/>
            <person name="Shenoy N."/>
            <person name="Sisk P."/>
            <person name="Stolte C."/>
            <person name="Sykes S."/>
            <person name="Yandava C."/>
            <person name="Wortman J."/>
            <person name="Nusbaum C."/>
            <person name="Birren B."/>
        </authorList>
    </citation>
    <scope>NUCLEOTIDE SEQUENCE</scope>
    <source>
        <strain evidence="1">R3-111a-1</strain>
    </source>
</reference>
<evidence type="ECO:0000313" key="2">
    <source>
        <dbReference type="EnsemblFungi" id="EJT79477"/>
    </source>
</evidence>
<dbReference type="RefSeq" id="XP_009220622.1">
    <property type="nucleotide sequence ID" value="XM_009222358.1"/>
</dbReference>
<dbReference type="Proteomes" id="UP000006039">
    <property type="component" value="Unassembled WGS sequence"/>
</dbReference>
<evidence type="ECO:0000313" key="1">
    <source>
        <dbReference type="EMBL" id="EJT79477.1"/>
    </source>
</evidence>
<dbReference type="EnsemblFungi" id="EJT79477">
    <property type="protein sequence ID" value="EJT79477"/>
    <property type="gene ID" value="GGTG_04561"/>
</dbReference>